<evidence type="ECO:0000256" key="2">
    <source>
        <dbReference type="SAM" id="Phobius"/>
    </source>
</evidence>
<accession>B4D728</accession>
<comment type="caution">
    <text evidence="3">The sequence shown here is derived from an EMBL/GenBank/DDBJ whole genome shotgun (WGS) entry which is preliminary data.</text>
</comment>
<evidence type="ECO:0000313" key="3">
    <source>
        <dbReference type="EMBL" id="EDY17679.1"/>
    </source>
</evidence>
<feature type="transmembrane region" description="Helical" evidence="2">
    <location>
        <begin position="40"/>
        <end position="62"/>
    </location>
</feature>
<proteinExistence type="predicted"/>
<dbReference type="EMBL" id="ABVL01000017">
    <property type="protein sequence ID" value="EDY17679.1"/>
    <property type="molecule type" value="Genomic_DNA"/>
</dbReference>
<dbReference type="Proteomes" id="UP000005824">
    <property type="component" value="Unassembled WGS sequence"/>
</dbReference>
<sequence>MEQVFADCASDITRENRYGWVSLMDPNSPNQPSGCRKHGCLIAILTLVVLIVVAGAAAYYTIFHTAMPFRLVANMMQKANPSMRIEGIDGNLSTGVSVASIKWGDAPGSPSEITGLRIRYNGYEDAGKTHRLVINDVGVNRAHIDIADLPSNNGVTTSQSTTVVNSNGTTTTTTTTSSGSSANAPNPFTAMANANNGSGFPQGLDSVEVRNVSILDVLITNRNVPEFRVSIPKIEWTGFKATPDSFEPGVLTIESDRLAVATNPGRTVTVEGQSTAFQKSIIGMVQPALHPAIKQSISFSADVSFVPKGGALRPYHFVAADGKLEINEALDGSGAVHARQLDLAGLIDPRKLFGDQTADLPSDLVLNAVVAKGFEEGNGTMKIVDGSFRLGTTTFEVQPLEFSKAALAQINLKAVAKTDAGNITWSLPLAKFGSEYHPSLAAQGMSPGDVLAHLFAGKAYAELSADEKKTIDARIPVYFSPTEK</sequence>
<name>B4D728_9BACT</name>
<reference evidence="3 4" key="1">
    <citation type="journal article" date="2011" name="J. Bacteriol.">
        <title>Genome sequence of Chthoniobacter flavus Ellin428, an aerobic heterotrophic soil bacterium.</title>
        <authorList>
            <person name="Kant R."/>
            <person name="van Passel M.W."/>
            <person name="Palva A."/>
            <person name="Lucas S."/>
            <person name="Lapidus A."/>
            <person name="Glavina Del Rio T."/>
            <person name="Dalin E."/>
            <person name="Tice H."/>
            <person name="Bruce D."/>
            <person name="Goodwin L."/>
            <person name="Pitluck S."/>
            <person name="Larimer F.W."/>
            <person name="Land M.L."/>
            <person name="Hauser L."/>
            <person name="Sangwan P."/>
            <person name="de Vos W.M."/>
            <person name="Janssen P.H."/>
            <person name="Smidt H."/>
        </authorList>
    </citation>
    <scope>NUCLEOTIDE SEQUENCE [LARGE SCALE GENOMIC DNA]</scope>
    <source>
        <strain evidence="3 4">Ellin428</strain>
    </source>
</reference>
<dbReference type="AlphaFoldDB" id="B4D728"/>
<protein>
    <submittedName>
        <fullName evidence="3">Uncharacterized protein</fullName>
    </submittedName>
</protein>
<dbReference type="InParanoid" id="B4D728"/>
<keyword evidence="2" id="KW-0472">Membrane</keyword>
<feature type="compositionally biased region" description="Low complexity" evidence="1">
    <location>
        <begin position="155"/>
        <end position="181"/>
    </location>
</feature>
<dbReference type="STRING" id="497964.CfE428DRAFT_4718"/>
<feature type="region of interest" description="Disordered" evidence="1">
    <location>
        <begin position="155"/>
        <end position="183"/>
    </location>
</feature>
<keyword evidence="2" id="KW-1133">Transmembrane helix</keyword>
<gene>
    <name evidence="3" type="ORF">CfE428DRAFT_4718</name>
</gene>
<keyword evidence="2" id="KW-0812">Transmembrane</keyword>
<evidence type="ECO:0000313" key="4">
    <source>
        <dbReference type="Proteomes" id="UP000005824"/>
    </source>
</evidence>
<keyword evidence="4" id="KW-1185">Reference proteome</keyword>
<organism evidence="3 4">
    <name type="scientific">Chthoniobacter flavus Ellin428</name>
    <dbReference type="NCBI Taxonomy" id="497964"/>
    <lineage>
        <taxon>Bacteria</taxon>
        <taxon>Pseudomonadati</taxon>
        <taxon>Verrucomicrobiota</taxon>
        <taxon>Spartobacteria</taxon>
        <taxon>Chthoniobacterales</taxon>
        <taxon>Chthoniobacteraceae</taxon>
        <taxon>Chthoniobacter</taxon>
    </lineage>
</organism>
<evidence type="ECO:0000256" key="1">
    <source>
        <dbReference type="SAM" id="MobiDB-lite"/>
    </source>
</evidence>